<evidence type="ECO:0000313" key="7">
    <source>
        <dbReference type="Proteomes" id="UP000553756"/>
    </source>
</evidence>
<dbReference type="PROSITE" id="PS51935">
    <property type="entry name" value="NLPC_P60"/>
    <property type="match status" value="1"/>
</dbReference>
<dbReference type="InterPro" id="IPR000064">
    <property type="entry name" value="NLP_P60_dom"/>
</dbReference>
<dbReference type="Pfam" id="PF25309">
    <property type="entry name" value="ELLD"/>
    <property type="match status" value="2"/>
</dbReference>
<evidence type="ECO:0000256" key="3">
    <source>
        <dbReference type="ARBA" id="ARBA00022801"/>
    </source>
</evidence>
<comment type="similarity">
    <text evidence="1">Belongs to the peptidase C40 family.</text>
</comment>
<accession>A0ABX1SXV4</accession>
<dbReference type="InterPro" id="IPR057370">
    <property type="entry name" value="ELLD"/>
</dbReference>
<dbReference type="SUPFAM" id="SSF54001">
    <property type="entry name" value="Cysteine proteinases"/>
    <property type="match status" value="1"/>
</dbReference>
<dbReference type="Proteomes" id="UP000553756">
    <property type="component" value="Unassembled WGS sequence"/>
</dbReference>
<evidence type="ECO:0000256" key="4">
    <source>
        <dbReference type="ARBA" id="ARBA00022807"/>
    </source>
</evidence>
<dbReference type="Gene3D" id="3.90.1720.10">
    <property type="entry name" value="endopeptidase domain like (from Nostoc punctiforme)"/>
    <property type="match status" value="1"/>
</dbReference>
<comment type="caution">
    <text evidence="6">The sequence shown here is derived from an EMBL/GenBank/DDBJ whole genome shotgun (WGS) entry which is preliminary data.</text>
</comment>
<feature type="domain" description="NlpC/P60" evidence="5">
    <location>
        <begin position="1"/>
        <end position="135"/>
    </location>
</feature>
<reference evidence="6 7" key="1">
    <citation type="submission" date="2020-02" db="EMBL/GenBank/DDBJ databases">
        <title>Characterization of phylogenetic diversity of novel bifidobacterial species isolated in Czech ZOOs.</title>
        <authorList>
            <person name="Lugli G.A."/>
            <person name="Vera N.B."/>
            <person name="Ventura M."/>
        </authorList>
    </citation>
    <scope>NUCLEOTIDE SEQUENCE [LARGE SCALE GENOMIC DNA]</scope>
    <source>
        <strain evidence="6 7">DSM 109963</strain>
    </source>
</reference>
<dbReference type="GO" id="GO:0016787">
    <property type="term" value="F:hydrolase activity"/>
    <property type="evidence" value="ECO:0007669"/>
    <property type="project" value="UniProtKB-KW"/>
</dbReference>
<dbReference type="EMBL" id="JAAIIJ010000025">
    <property type="protein sequence ID" value="NMN02671.1"/>
    <property type="molecule type" value="Genomic_DNA"/>
</dbReference>
<protein>
    <submittedName>
        <fullName evidence="6">Peptidoglycan hydrolase</fullName>
    </submittedName>
</protein>
<evidence type="ECO:0000256" key="1">
    <source>
        <dbReference type="ARBA" id="ARBA00007074"/>
    </source>
</evidence>
<dbReference type="InterPro" id="IPR038765">
    <property type="entry name" value="Papain-like_cys_pep_sf"/>
</dbReference>
<evidence type="ECO:0000256" key="2">
    <source>
        <dbReference type="ARBA" id="ARBA00022670"/>
    </source>
</evidence>
<evidence type="ECO:0000259" key="5">
    <source>
        <dbReference type="PROSITE" id="PS51935"/>
    </source>
</evidence>
<name>A0ABX1SXV4_9BIFI</name>
<keyword evidence="4" id="KW-0788">Thiol protease</keyword>
<keyword evidence="7" id="KW-1185">Reference proteome</keyword>
<organism evidence="6 7">
    <name type="scientific">Bifidobacterium panos</name>
    <dbReference type="NCBI Taxonomy" id="2675321"/>
    <lineage>
        <taxon>Bacteria</taxon>
        <taxon>Bacillati</taxon>
        <taxon>Actinomycetota</taxon>
        <taxon>Actinomycetes</taxon>
        <taxon>Bifidobacteriales</taxon>
        <taxon>Bifidobacteriaceae</taxon>
        <taxon>Bifidobacterium</taxon>
    </lineage>
</organism>
<dbReference type="RefSeq" id="WP_172146689.1">
    <property type="nucleotide sequence ID" value="NZ_JAAIIJ010000025.1"/>
</dbReference>
<keyword evidence="3 6" id="KW-0378">Hydrolase</keyword>
<keyword evidence="2" id="KW-0645">Protease</keyword>
<proteinExistence type="inferred from homology"/>
<gene>
    <name evidence="6" type="ORF">G1C94_1293</name>
</gene>
<sequence length="265" mass="28882">MPNVNTLIERMRYWCVDANMGYSQYDRWNFNPNGGNCDCSSLVIHCLQEAGFDTGDATYTGNLSANLTARGWVRVVNDGDPQAGDILLNDADHVAVYLGGGMLAQASISENNSIAGNAGDQTGWETNVSAYYNYPWNCFLRWNGAGNEDDMTIDELYAAQGNDGRNLWDSVIQTRSELRDRASEGASNALITTKGNDGRNVLDSVIQARWDIAELKTMLTAQAATIETLAKAVGTNPADIAKVVEQQVKAKLDKLQINVSASEKK</sequence>
<evidence type="ECO:0000313" key="6">
    <source>
        <dbReference type="EMBL" id="NMN02671.1"/>
    </source>
</evidence>